<evidence type="ECO:0000313" key="2">
    <source>
        <dbReference type="EMBL" id="EKJ89499.1"/>
    </source>
</evidence>
<name>K5C9N9_9BACE</name>
<organism evidence="2 3">
    <name type="scientific">Bacteroides finegoldii CL09T03C10</name>
    <dbReference type="NCBI Taxonomy" id="997888"/>
    <lineage>
        <taxon>Bacteria</taxon>
        <taxon>Pseudomonadati</taxon>
        <taxon>Bacteroidota</taxon>
        <taxon>Bacteroidia</taxon>
        <taxon>Bacteroidales</taxon>
        <taxon>Bacteroidaceae</taxon>
        <taxon>Bacteroides</taxon>
    </lineage>
</organism>
<reference evidence="2 3" key="1">
    <citation type="submission" date="2012-02" db="EMBL/GenBank/DDBJ databases">
        <title>The Genome Sequence of Bacteroides finegoldii CL09T03C10.</title>
        <authorList>
            <consortium name="The Broad Institute Genome Sequencing Platform"/>
            <person name="Earl A."/>
            <person name="Ward D."/>
            <person name="Feldgarden M."/>
            <person name="Gevers D."/>
            <person name="Zitomersky N.L."/>
            <person name="Coyne M.J."/>
            <person name="Comstock L.E."/>
            <person name="Young S.K."/>
            <person name="Zeng Q."/>
            <person name="Gargeya S."/>
            <person name="Fitzgerald M."/>
            <person name="Haas B."/>
            <person name="Abouelleil A."/>
            <person name="Alvarado L."/>
            <person name="Arachchi H.M."/>
            <person name="Berlin A."/>
            <person name="Chapman S.B."/>
            <person name="Gearin G."/>
            <person name="Goldberg J."/>
            <person name="Griggs A."/>
            <person name="Gujja S."/>
            <person name="Hansen M."/>
            <person name="Heiman D."/>
            <person name="Howarth C."/>
            <person name="Larimer J."/>
            <person name="Lui A."/>
            <person name="MacDonald P.J.P."/>
            <person name="McCowen C."/>
            <person name="Montmayeur A."/>
            <person name="Murphy C."/>
            <person name="Neiman D."/>
            <person name="Pearson M."/>
            <person name="Priest M."/>
            <person name="Roberts A."/>
            <person name="Saif S."/>
            <person name="Shea T."/>
            <person name="Sisk P."/>
            <person name="Stolte C."/>
            <person name="Sykes S."/>
            <person name="Wortman J."/>
            <person name="Nusbaum C."/>
            <person name="Birren B."/>
        </authorList>
    </citation>
    <scope>NUCLEOTIDE SEQUENCE [LARGE SCALE GENOMIC DNA]</scope>
    <source>
        <strain evidence="2 3">CL09T03C10</strain>
    </source>
</reference>
<gene>
    <name evidence="2" type="ORF">HMPREF1057_03040</name>
</gene>
<keyword evidence="1" id="KW-0472">Membrane</keyword>
<comment type="caution">
    <text evidence="2">The sequence shown here is derived from an EMBL/GenBank/DDBJ whole genome shotgun (WGS) entry which is preliminary data.</text>
</comment>
<sequence length="33" mass="3691">MKSVRVSIITLLSSAIVTKLYLIIRVLSLESDK</sequence>
<evidence type="ECO:0000313" key="3">
    <source>
        <dbReference type="Proteomes" id="UP000007995"/>
    </source>
</evidence>
<protein>
    <submittedName>
        <fullName evidence="2">Uncharacterized protein</fullName>
    </submittedName>
</protein>
<dbReference type="AlphaFoldDB" id="K5C9N9"/>
<evidence type="ECO:0000256" key="1">
    <source>
        <dbReference type="SAM" id="Phobius"/>
    </source>
</evidence>
<keyword evidence="1" id="KW-1133">Transmembrane helix</keyword>
<feature type="transmembrane region" description="Helical" evidence="1">
    <location>
        <begin position="6"/>
        <end position="27"/>
    </location>
</feature>
<proteinExistence type="predicted"/>
<keyword evidence="1" id="KW-0812">Transmembrane</keyword>
<dbReference type="Proteomes" id="UP000007995">
    <property type="component" value="Unassembled WGS sequence"/>
</dbReference>
<dbReference type="HOGENOM" id="CLU_3380482_0_0_10"/>
<accession>K5C9N9</accession>
<dbReference type="EMBL" id="AGXW01000012">
    <property type="protein sequence ID" value="EKJ89499.1"/>
    <property type="molecule type" value="Genomic_DNA"/>
</dbReference>